<gene>
    <name evidence="1" type="ORF">CSOL1703_00002764</name>
</gene>
<organism evidence="1 2">
    <name type="scientific">Clonostachys solani</name>
    <dbReference type="NCBI Taxonomy" id="160281"/>
    <lineage>
        <taxon>Eukaryota</taxon>
        <taxon>Fungi</taxon>
        <taxon>Dikarya</taxon>
        <taxon>Ascomycota</taxon>
        <taxon>Pezizomycotina</taxon>
        <taxon>Sordariomycetes</taxon>
        <taxon>Hypocreomycetidae</taxon>
        <taxon>Hypocreales</taxon>
        <taxon>Bionectriaceae</taxon>
        <taxon>Clonostachys</taxon>
    </lineage>
</organism>
<evidence type="ECO:0000313" key="1">
    <source>
        <dbReference type="EMBL" id="CAH0036827.1"/>
    </source>
</evidence>
<dbReference type="AlphaFoldDB" id="A0A9N9VSM6"/>
<name>A0A9N9VSM6_9HYPO</name>
<dbReference type="EMBL" id="CABFOC020000002">
    <property type="protein sequence ID" value="CAH0036827.1"/>
    <property type="molecule type" value="Genomic_DNA"/>
</dbReference>
<dbReference type="Proteomes" id="UP000775872">
    <property type="component" value="Unassembled WGS sequence"/>
</dbReference>
<sequence>MDAEGRERVVAQATGVMGYVCTARPKLEQHELATICRPDRGEGWTTEQEEWAAHDVGVCEDVRLFQLALEQMSKSHLEKLVKVSKIRARLLQAEDWGSTGPRPSGAQHPSLILQLFLDKLYMVLLHPIFAQRLTLDFLVFVLQFTSICRTRDPRRWQVPELEKLRGDAHIQAMREHLKSAQVNGKGELAYHPSRVLREVCAGAPDSISAEASLLLRIIGVALQGKATGELAAVDEHGTMQYSVYLADIENVCTALSLVNPPQVTVKEAVTIWQQIHPGGSHTGYPSVATIINDITDSYKHQKTRQRLKSHFSTNKMPLDVGTGVSLLAPNKSTSSDIDSRPCSNVPSLPAMTHASSGVSADTSDFAPIALSDANNSLPDIAPPELTD</sequence>
<reference evidence="2" key="1">
    <citation type="submission" date="2019-06" db="EMBL/GenBank/DDBJ databases">
        <authorList>
            <person name="Broberg M."/>
        </authorList>
    </citation>
    <scope>NUCLEOTIDE SEQUENCE [LARGE SCALE GENOMIC DNA]</scope>
</reference>
<reference evidence="1 2" key="2">
    <citation type="submission" date="2021-10" db="EMBL/GenBank/DDBJ databases">
        <authorList>
            <person name="Piombo E."/>
        </authorList>
    </citation>
    <scope>NUCLEOTIDE SEQUENCE [LARGE SCALE GENOMIC DNA]</scope>
</reference>
<comment type="caution">
    <text evidence="1">The sequence shown here is derived from an EMBL/GenBank/DDBJ whole genome shotgun (WGS) entry which is preliminary data.</text>
</comment>
<accession>A0A9N9VSM6</accession>
<keyword evidence="2" id="KW-1185">Reference proteome</keyword>
<dbReference type="OrthoDB" id="4754366at2759"/>
<evidence type="ECO:0000313" key="2">
    <source>
        <dbReference type="Proteomes" id="UP000775872"/>
    </source>
</evidence>
<proteinExistence type="predicted"/>
<protein>
    <submittedName>
        <fullName evidence="1">Uncharacterized protein</fullName>
    </submittedName>
</protein>